<evidence type="ECO:0000259" key="2">
    <source>
        <dbReference type="Pfam" id="PF03795"/>
    </source>
</evidence>
<comment type="caution">
    <text evidence="3">The sequence shown here is derived from an EMBL/GenBank/DDBJ whole genome shotgun (WGS) entry which is preliminary data.</text>
</comment>
<gene>
    <name evidence="3" type="ORF">F4693_003355</name>
</gene>
<dbReference type="AlphaFoldDB" id="A0A7X0JF01"/>
<dbReference type="InterPro" id="IPR011008">
    <property type="entry name" value="Dimeric_a/b-barrel"/>
</dbReference>
<reference evidence="3 4" key="2">
    <citation type="submission" date="2020-08" db="EMBL/GenBank/DDBJ databases">
        <authorList>
            <person name="Partida-Martinez L."/>
            <person name="Huntemann M."/>
            <person name="Clum A."/>
            <person name="Wang J."/>
            <person name="Palaniappan K."/>
            <person name="Ritter S."/>
            <person name="Chen I.-M."/>
            <person name="Stamatis D."/>
            <person name="Reddy T."/>
            <person name="O'Malley R."/>
            <person name="Daum C."/>
            <person name="Shapiro N."/>
            <person name="Ivanova N."/>
            <person name="Kyrpides N."/>
            <person name="Woyke T."/>
        </authorList>
    </citation>
    <scope>NUCLEOTIDE SEQUENCE [LARGE SCALE GENOMIC DNA]</scope>
    <source>
        <strain evidence="3 4">AS3.13</strain>
    </source>
</reference>
<protein>
    <submittedName>
        <fullName evidence="3">Uncharacterized protein YciI</fullName>
    </submittedName>
</protein>
<dbReference type="Proteomes" id="UP000522313">
    <property type="component" value="Unassembled WGS sequence"/>
</dbReference>
<dbReference type="Gene3D" id="3.30.70.1060">
    <property type="entry name" value="Dimeric alpha+beta barrel"/>
    <property type="match status" value="1"/>
</dbReference>
<evidence type="ECO:0000313" key="3">
    <source>
        <dbReference type="EMBL" id="MBB6506354.1"/>
    </source>
</evidence>
<dbReference type="Pfam" id="PF03795">
    <property type="entry name" value="YCII"/>
    <property type="match status" value="1"/>
</dbReference>
<dbReference type="PANTHER" id="PTHR37828">
    <property type="entry name" value="GSR2449 PROTEIN"/>
    <property type="match status" value="1"/>
</dbReference>
<sequence>MTGFRAGGELCVVLLSYVRPLDEVDAQMAAHVAWLEQGFEQGVFLVAGRRTPRTGGVIVMRGAREAVERVVATDPFVASGVATAEVVPFNASFAATELHGWLA</sequence>
<dbReference type="SUPFAM" id="SSF54909">
    <property type="entry name" value="Dimeric alpha+beta barrel"/>
    <property type="match status" value="1"/>
</dbReference>
<name>A0A7X0JF01_9SPHN</name>
<reference evidence="3 4" key="1">
    <citation type="submission" date="2020-08" db="EMBL/GenBank/DDBJ databases">
        <title>The Agave Microbiome: Exploring the role of microbial communities in plant adaptations to desert environments.</title>
        <authorList>
            <person name="Partida-Martinez L.P."/>
        </authorList>
    </citation>
    <scope>NUCLEOTIDE SEQUENCE [LARGE SCALE GENOMIC DNA]</scope>
    <source>
        <strain evidence="3 4">AS3.13</strain>
    </source>
</reference>
<comment type="similarity">
    <text evidence="1">Belongs to the YciI family.</text>
</comment>
<evidence type="ECO:0000256" key="1">
    <source>
        <dbReference type="ARBA" id="ARBA00007689"/>
    </source>
</evidence>
<accession>A0A7X0JF01</accession>
<organism evidence="3 4">
    <name type="scientific">Sphingomonas endophytica</name>
    <dbReference type="NCBI Taxonomy" id="869719"/>
    <lineage>
        <taxon>Bacteria</taxon>
        <taxon>Pseudomonadati</taxon>
        <taxon>Pseudomonadota</taxon>
        <taxon>Alphaproteobacteria</taxon>
        <taxon>Sphingomonadales</taxon>
        <taxon>Sphingomonadaceae</taxon>
        <taxon>Sphingomonas</taxon>
    </lineage>
</organism>
<evidence type="ECO:0000313" key="4">
    <source>
        <dbReference type="Proteomes" id="UP000522313"/>
    </source>
</evidence>
<dbReference type="PANTHER" id="PTHR37828:SF1">
    <property type="entry name" value="YCII-RELATED DOMAIN-CONTAINING PROTEIN"/>
    <property type="match status" value="1"/>
</dbReference>
<dbReference type="EMBL" id="JACHBT010000021">
    <property type="protein sequence ID" value="MBB6506354.1"/>
    <property type="molecule type" value="Genomic_DNA"/>
</dbReference>
<dbReference type="RefSeq" id="WP_311770377.1">
    <property type="nucleotide sequence ID" value="NZ_JACHBT010000021.1"/>
</dbReference>
<dbReference type="InterPro" id="IPR005545">
    <property type="entry name" value="YCII"/>
</dbReference>
<feature type="domain" description="YCII-related" evidence="2">
    <location>
        <begin position="12"/>
        <end position="90"/>
    </location>
</feature>
<proteinExistence type="inferred from homology"/>